<accession>A0A7R9Q2A9</accession>
<gene>
    <name evidence="1" type="ORF">OSB1V03_LOCUS9287</name>
</gene>
<evidence type="ECO:0000313" key="2">
    <source>
        <dbReference type="Proteomes" id="UP000759131"/>
    </source>
</evidence>
<dbReference type="EMBL" id="OC860756">
    <property type="protein sequence ID" value="CAD7628868.1"/>
    <property type="molecule type" value="Genomic_DNA"/>
</dbReference>
<evidence type="ECO:0008006" key="3">
    <source>
        <dbReference type="Google" id="ProtNLM"/>
    </source>
</evidence>
<dbReference type="Gene3D" id="3.40.190.10">
    <property type="entry name" value="Periplasmic binding protein-like II"/>
    <property type="match status" value="2"/>
</dbReference>
<dbReference type="PANTHER" id="PTHR35841">
    <property type="entry name" value="PHOSPHONATES-BINDING PERIPLASMIC PROTEIN"/>
    <property type="match status" value="1"/>
</dbReference>
<dbReference type="Proteomes" id="UP000759131">
    <property type="component" value="Unassembled WGS sequence"/>
</dbReference>
<evidence type="ECO:0000313" key="1">
    <source>
        <dbReference type="EMBL" id="CAD7628868.1"/>
    </source>
</evidence>
<dbReference type="SUPFAM" id="SSF53850">
    <property type="entry name" value="Periplasmic binding protein-like II"/>
    <property type="match status" value="1"/>
</dbReference>
<organism evidence="1">
    <name type="scientific">Medioppia subpectinata</name>
    <dbReference type="NCBI Taxonomy" id="1979941"/>
    <lineage>
        <taxon>Eukaryota</taxon>
        <taxon>Metazoa</taxon>
        <taxon>Ecdysozoa</taxon>
        <taxon>Arthropoda</taxon>
        <taxon>Chelicerata</taxon>
        <taxon>Arachnida</taxon>
        <taxon>Acari</taxon>
        <taxon>Acariformes</taxon>
        <taxon>Sarcoptiformes</taxon>
        <taxon>Oribatida</taxon>
        <taxon>Brachypylina</taxon>
        <taxon>Oppioidea</taxon>
        <taxon>Oppiidae</taxon>
        <taxon>Medioppia</taxon>
    </lineage>
</organism>
<dbReference type="Pfam" id="PF12974">
    <property type="entry name" value="Phosphonate-bd"/>
    <property type="match status" value="1"/>
</dbReference>
<proteinExistence type="predicted"/>
<dbReference type="OrthoDB" id="5310573at2759"/>
<dbReference type="AlphaFoldDB" id="A0A7R9Q2A9"/>
<keyword evidence="2" id="KW-1185">Reference proteome</keyword>
<dbReference type="PANTHER" id="PTHR35841:SF1">
    <property type="entry name" value="PHOSPHONATES-BINDING PERIPLASMIC PROTEIN"/>
    <property type="match status" value="1"/>
</dbReference>
<name>A0A7R9Q2A9_9ACAR</name>
<sequence>MDNISDTIRLRAATYLAPNIPVQYFETRLGYIDTSLRYESNTQNVTQVFADNEIDIAWISGTSYIQVAQQAVAALLPVSSVHTHPSAEDCAGYYCDVIIHQSLGSRVTRFADLRGCRWVYNQNQSLTGHYITVKELRQLGEDSTFFGERHESGSDLQSIHMLLSRQSDAAIVDSNCLHIFLDRNPQLKDEIQVLTSFGPMPPYPVVVNHKIPVELRQQIVDALLDMHLDSYYSQMLSKFRVKGFVRITGQEFAAESELISKTNDMDIK</sequence>
<reference evidence="1" key="1">
    <citation type="submission" date="2020-11" db="EMBL/GenBank/DDBJ databases">
        <authorList>
            <person name="Tran Van P."/>
        </authorList>
    </citation>
    <scope>NUCLEOTIDE SEQUENCE</scope>
</reference>
<dbReference type="EMBL" id="CAJPIZ010006181">
    <property type="protein sequence ID" value="CAG2109298.1"/>
    <property type="molecule type" value="Genomic_DNA"/>
</dbReference>
<protein>
    <recommendedName>
        <fullName evidence="3">ABC transporter substrate-binding protein</fullName>
    </recommendedName>
</protein>